<dbReference type="PANTHER" id="PTHR30566:SF25">
    <property type="entry name" value="INNER MEMBRANE PROTEIN"/>
    <property type="match status" value="1"/>
</dbReference>
<dbReference type="SUPFAM" id="SSF50182">
    <property type="entry name" value="Sm-like ribonucleoproteins"/>
    <property type="match status" value="1"/>
</dbReference>
<dbReference type="Pfam" id="PF21088">
    <property type="entry name" value="MS_channel_1st"/>
    <property type="match status" value="1"/>
</dbReference>
<dbReference type="Gene3D" id="1.10.287.1260">
    <property type="match status" value="1"/>
</dbReference>
<dbReference type="InterPro" id="IPR011014">
    <property type="entry name" value="MscS_channel_TM-2"/>
</dbReference>
<evidence type="ECO:0000256" key="3">
    <source>
        <dbReference type="ARBA" id="ARBA00022475"/>
    </source>
</evidence>
<evidence type="ECO:0000313" key="11">
    <source>
        <dbReference type="EMBL" id="PWB69800.1"/>
    </source>
</evidence>
<dbReference type="Gene3D" id="2.30.30.60">
    <property type="match status" value="1"/>
</dbReference>
<evidence type="ECO:0000256" key="7">
    <source>
        <dbReference type="SAM" id="Phobius"/>
    </source>
</evidence>
<feature type="transmembrane region" description="Helical" evidence="7">
    <location>
        <begin position="89"/>
        <end position="115"/>
    </location>
</feature>
<evidence type="ECO:0000313" key="12">
    <source>
        <dbReference type="Proteomes" id="UP000250918"/>
    </source>
</evidence>
<dbReference type="Proteomes" id="UP000250918">
    <property type="component" value="Unassembled WGS sequence"/>
</dbReference>
<evidence type="ECO:0000256" key="5">
    <source>
        <dbReference type="ARBA" id="ARBA00022989"/>
    </source>
</evidence>
<feature type="transmembrane region" description="Helical" evidence="7">
    <location>
        <begin position="58"/>
        <end position="77"/>
    </location>
</feature>
<keyword evidence="5 7" id="KW-1133">Transmembrane helix</keyword>
<keyword evidence="4 7" id="KW-0812">Transmembrane</keyword>
<sequence length="353" mass="39362">MSEWLGVLSQNSPETILSAGGVFVSLVAVTIVIRYVAVRYLTAYAARTQTRVDDVFLLLVKKANTFIIILLAAFLAQKVLFVPEKLAQIFRLVAISGAFLQLALWGNATITFFLTEATRRTDQQDINISARRAIAYFSRIILWLLVITLLLENLGVRLSPLLAGIGIGGVAVALAIQNILGDLFCYVAMILDKPFVAGDFLVIGDMMGTVERIGLKTTRIRSLSGELLIFANHDLADSRVRNYKSLRERRVVFKFGVTYETPIEKLKTIPSLVTSVFEAVPECRLDRVHFAQLGDFSLNFEVVYYVLSGDYTTYMNLQQEINLRLMQVLGKEDIDFAYPTQTLYVHAGARSSG</sequence>
<dbReference type="EMBL" id="PQAP01000163">
    <property type="protein sequence ID" value="PWB69800.1"/>
    <property type="molecule type" value="Genomic_DNA"/>
</dbReference>
<dbReference type="AlphaFoldDB" id="A0A855X3E0"/>
<organism evidence="11 12">
    <name type="scientific">candidate division GN15 bacterium</name>
    <dbReference type="NCBI Taxonomy" id="2072418"/>
    <lineage>
        <taxon>Bacteria</taxon>
        <taxon>candidate division GN15</taxon>
    </lineage>
</organism>
<gene>
    <name evidence="11" type="ORF">C3F09_10050</name>
</gene>
<keyword evidence="6 7" id="KW-0472">Membrane</keyword>
<dbReference type="InterPro" id="IPR006685">
    <property type="entry name" value="MscS_channel_2nd"/>
</dbReference>
<feature type="domain" description="Mechanosensitive ion channel transmembrane helices 2/3" evidence="10">
    <location>
        <begin position="138"/>
        <end position="177"/>
    </location>
</feature>
<comment type="similarity">
    <text evidence="2">Belongs to the MscS (TC 1.A.23) family.</text>
</comment>
<dbReference type="InterPro" id="IPR049142">
    <property type="entry name" value="MS_channel_1st"/>
</dbReference>
<comment type="subcellular location">
    <subcellularLocation>
        <location evidence="1">Cell membrane</location>
        <topology evidence="1">Multi-pass membrane protein</topology>
    </subcellularLocation>
</comment>
<evidence type="ECO:0000259" key="9">
    <source>
        <dbReference type="Pfam" id="PF21082"/>
    </source>
</evidence>
<dbReference type="GO" id="GO:0055085">
    <property type="term" value="P:transmembrane transport"/>
    <property type="evidence" value="ECO:0007669"/>
    <property type="project" value="InterPro"/>
</dbReference>
<dbReference type="SUPFAM" id="SSF82689">
    <property type="entry name" value="Mechanosensitive channel protein MscS (YggB), C-terminal domain"/>
    <property type="match status" value="1"/>
</dbReference>
<dbReference type="InterPro" id="IPR049278">
    <property type="entry name" value="MS_channel_C"/>
</dbReference>
<evidence type="ECO:0000259" key="10">
    <source>
        <dbReference type="Pfam" id="PF21088"/>
    </source>
</evidence>
<evidence type="ECO:0000256" key="1">
    <source>
        <dbReference type="ARBA" id="ARBA00004651"/>
    </source>
</evidence>
<evidence type="ECO:0000256" key="2">
    <source>
        <dbReference type="ARBA" id="ARBA00008017"/>
    </source>
</evidence>
<dbReference type="InterPro" id="IPR011066">
    <property type="entry name" value="MscS_channel_C_sf"/>
</dbReference>
<dbReference type="SUPFAM" id="SSF82861">
    <property type="entry name" value="Mechanosensitive channel protein MscS (YggB), transmembrane region"/>
    <property type="match status" value="1"/>
</dbReference>
<dbReference type="GO" id="GO:0005886">
    <property type="term" value="C:plasma membrane"/>
    <property type="evidence" value="ECO:0007669"/>
    <property type="project" value="UniProtKB-SubCell"/>
</dbReference>
<comment type="caution">
    <text evidence="11">The sequence shown here is derived from an EMBL/GenBank/DDBJ whole genome shotgun (WGS) entry which is preliminary data.</text>
</comment>
<feature type="transmembrane region" description="Helical" evidence="7">
    <location>
        <begin position="161"/>
        <end position="180"/>
    </location>
</feature>
<accession>A0A855X3E0</accession>
<dbReference type="Gene3D" id="3.30.70.100">
    <property type="match status" value="1"/>
</dbReference>
<dbReference type="Pfam" id="PF21082">
    <property type="entry name" value="MS_channel_3rd"/>
    <property type="match status" value="1"/>
</dbReference>
<dbReference type="PANTHER" id="PTHR30566">
    <property type="entry name" value="YNAI-RELATED MECHANOSENSITIVE ION CHANNEL"/>
    <property type="match status" value="1"/>
</dbReference>
<dbReference type="Pfam" id="PF00924">
    <property type="entry name" value="MS_channel_2nd"/>
    <property type="match status" value="1"/>
</dbReference>
<proteinExistence type="inferred from homology"/>
<keyword evidence="3" id="KW-1003">Cell membrane</keyword>
<evidence type="ECO:0000259" key="8">
    <source>
        <dbReference type="Pfam" id="PF00924"/>
    </source>
</evidence>
<feature type="domain" description="Mechanosensitive ion channel MscS C-terminal" evidence="9">
    <location>
        <begin position="251"/>
        <end position="336"/>
    </location>
</feature>
<protein>
    <submittedName>
        <fullName evidence="11">Mechanosensitive ion channel protein MscS</fullName>
    </submittedName>
</protein>
<evidence type="ECO:0000256" key="4">
    <source>
        <dbReference type="ARBA" id="ARBA00022692"/>
    </source>
</evidence>
<feature type="transmembrane region" description="Helical" evidence="7">
    <location>
        <begin position="16"/>
        <end position="37"/>
    </location>
</feature>
<name>A0A855X3E0_9BACT</name>
<dbReference type="InterPro" id="IPR023408">
    <property type="entry name" value="MscS_beta-dom_sf"/>
</dbReference>
<reference evidence="11 12" key="1">
    <citation type="journal article" date="2018" name="ISME J.">
        <title>A methanotrophic archaeon couples anaerobic oxidation of methane to Fe(III) reduction.</title>
        <authorList>
            <person name="Cai C."/>
            <person name="Leu A.O."/>
            <person name="Xie G.J."/>
            <person name="Guo J."/>
            <person name="Feng Y."/>
            <person name="Zhao J.X."/>
            <person name="Tyson G.W."/>
            <person name="Yuan Z."/>
            <person name="Hu S."/>
        </authorList>
    </citation>
    <scope>NUCLEOTIDE SEQUENCE [LARGE SCALE GENOMIC DNA]</scope>
    <source>
        <strain evidence="11">FeB_12</strain>
    </source>
</reference>
<dbReference type="InterPro" id="IPR010920">
    <property type="entry name" value="LSM_dom_sf"/>
</dbReference>
<feature type="transmembrane region" description="Helical" evidence="7">
    <location>
        <begin position="136"/>
        <end position="155"/>
    </location>
</feature>
<evidence type="ECO:0000256" key="6">
    <source>
        <dbReference type="ARBA" id="ARBA00023136"/>
    </source>
</evidence>
<feature type="domain" description="Mechanosensitive ion channel MscS" evidence="8">
    <location>
        <begin position="178"/>
        <end position="244"/>
    </location>
</feature>